<dbReference type="InterPro" id="IPR010930">
    <property type="entry name" value="Flg_bb/hook_C_dom"/>
</dbReference>
<keyword evidence="9" id="KW-0966">Cell projection</keyword>
<comment type="subcellular location">
    <subcellularLocation>
        <location evidence="1">Bacterial flagellum basal body</location>
    </subcellularLocation>
</comment>
<dbReference type="GO" id="GO:0071978">
    <property type="term" value="P:bacterial-type flagellum-dependent swarming motility"/>
    <property type="evidence" value="ECO:0007669"/>
    <property type="project" value="TreeGrafter"/>
</dbReference>
<dbReference type="AlphaFoldDB" id="A0A644T8I7"/>
<gene>
    <name evidence="9" type="primary">flgE_2</name>
    <name evidence="9" type="ORF">SDC9_08887</name>
</gene>
<feature type="domain" description="Flagellar basal-body/hook protein C-terminal" evidence="6">
    <location>
        <begin position="379"/>
        <end position="423"/>
    </location>
</feature>
<evidence type="ECO:0000259" key="5">
    <source>
        <dbReference type="Pfam" id="PF00460"/>
    </source>
</evidence>
<keyword evidence="9" id="KW-0282">Flagellum</keyword>
<dbReference type="PROSITE" id="PS00588">
    <property type="entry name" value="FLAGELLA_BB_ROD"/>
    <property type="match status" value="1"/>
</dbReference>
<dbReference type="InterPro" id="IPR053967">
    <property type="entry name" value="LlgE_F_G-like_D1"/>
</dbReference>
<dbReference type="InterPro" id="IPR011491">
    <property type="entry name" value="FlgE_D2"/>
</dbReference>
<feature type="domain" description="Flagellar basal body rod protein N-terminal" evidence="5">
    <location>
        <begin position="8"/>
        <end position="35"/>
    </location>
</feature>
<comment type="similarity">
    <text evidence="2">Belongs to the flagella basal body rod proteins family.</text>
</comment>
<keyword evidence="4" id="KW-0975">Bacterial flagellum</keyword>
<dbReference type="NCBIfam" id="TIGR03506">
    <property type="entry name" value="FlgEFG_subfam"/>
    <property type="match status" value="1"/>
</dbReference>
<sequence length="425" mass="44152">MMRSMFAGVSGLKNHQTRMDVIGNNIANVNTVGFKASRVNFQDILSQTLQGASSGQGVRGGTNPMQVGLGMGLASIDTLFTDGSFQPTGKQTDLSIQGSGFFVLSDGVNQVYTRAGAFDFDNQGNFLVPGTGYKVMGWKADATGVIDTNAPVENLVVPVGTAMPAKVSSSVTYANNLSASATAGVTSQVPASIDVYDSQGNAYNLGGTFHKTAANTWEFTPNPTIVDAKSNTIANVVTSPAAGVPFTINFNADGSFNTSSAGTITINPAVGPYAGAGTFSITPHFDTMTQYGGESTAQAVDRDGYAQGTLESNTIDTDGIITGRFSNGQSQALGRVALATFNNPTGLSKVGDNLYSQSNNSGLAQVGPANSGGRGKFNPGSLEMANVDLAQEFSNMIITQRGFQANSKIISVSDEMLQELANLKR</sequence>
<dbReference type="Pfam" id="PF00460">
    <property type="entry name" value="Flg_bb_rod"/>
    <property type="match status" value="1"/>
</dbReference>
<dbReference type="Pfam" id="PF07559">
    <property type="entry name" value="FlgE_D2"/>
    <property type="match status" value="1"/>
</dbReference>
<evidence type="ECO:0000259" key="7">
    <source>
        <dbReference type="Pfam" id="PF07559"/>
    </source>
</evidence>
<dbReference type="EMBL" id="VSSQ01000021">
    <property type="protein sequence ID" value="MPL63265.1"/>
    <property type="molecule type" value="Genomic_DNA"/>
</dbReference>
<name>A0A644T8I7_9ZZZZ</name>
<evidence type="ECO:0000259" key="8">
    <source>
        <dbReference type="Pfam" id="PF22692"/>
    </source>
</evidence>
<evidence type="ECO:0000256" key="3">
    <source>
        <dbReference type="ARBA" id="ARBA00019015"/>
    </source>
</evidence>
<dbReference type="GO" id="GO:0005829">
    <property type="term" value="C:cytosol"/>
    <property type="evidence" value="ECO:0007669"/>
    <property type="project" value="TreeGrafter"/>
</dbReference>
<dbReference type="Pfam" id="PF06429">
    <property type="entry name" value="Flg_bbr_C"/>
    <property type="match status" value="1"/>
</dbReference>
<comment type="caution">
    <text evidence="9">The sequence shown here is derived from an EMBL/GenBank/DDBJ whole genome shotgun (WGS) entry which is preliminary data.</text>
</comment>
<evidence type="ECO:0000313" key="9">
    <source>
        <dbReference type="EMBL" id="MPL63265.1"/>
    </source>
</evidence>
<evidence type="ECO:0000256" key="1">
    <source>
        <dbReference type="ARBA" id="ARBA00004117"/>
    </source>
</evidence>
<evidence type="ECO:0000259" key="6">
    <source>
        <dbReference type="Pfam" id="PF06429"/>
    </source>
</evidence>
<dbReference type="GO" id="GO:0009425">
    <property type="term" value="C:bacterial-type flagellum basal body"/>
    <property type="evidence" value="ECO:0007669"/>
    <property type="project" value="UniProtKB-SubCell"/>
</dbReference>
<dbReference type="InterPro" id="IPR020013">
    <property type="entry name" value="Flagellar_FlgE/F/G"/>
</dbReference>
<dbReference type="PANTHER" id="PTHR30435:SF1">
    <property type="entry name" value="FLAGELLAR HOOK PROTEIN FLGE"/>
    <property type="match status" value="1"/>
</dbReference>
<organism evidence="9">
    <name type="scientific">bioreactor metagenome</name>
    <dbReference type="NCBI Taxonomy" id="1076179"/>
    <lineage>
        <taxon>unclassified sequences</taxon>
        <taxon>metagenomes</taxon>
        <taxon>ecological metagenomes</taxon>
    </lineage>
</organism>
<proteinExistence type="inferred from homology"/>
<dbReference type="GO" id="GO:0009424">
    <property type="term" value="C:bacterial-type flagellum hook"/>
    <property type="evidence" value="ECO:0007669"/>
    <property type="project" value="TreeGrafter"/>
</dbReference>
<accession>A0A644T8I7</accession>
<protein>
    <recommendedName>
        <fullName evidence="3">Flagellar hook protein FlgE</fullName>
    </recommendedName>
</protein>
<dbReference type="PANTHER" id="PTHR30435">
    <property type="entry name" value="FLAGELLAR PROTEIN"/>
    <property type="match status" value="1"/>
</dbReference>
<keyword evidence="9" id="KW-0969">Cilium</keyword>
<dbReference type="InterPro" id="IPR037925">
    <property type="entry name" value="FlgE/F/G-like"/>
</dbReference>
<reference evidence="9" key="1">
    <citation type="submission" date="2019-08" db="EMBL/GenBank/DDBJ databases">
        <authorList>
            <person name="Kucharzyk K."/>
            <person name="Murdoch R.W."/>
            <person name="Higgins S."/>
            <person name="Loffler F."/>
        </authorList>
    </citation>
    <scope>NUCLEOTIDE SEQUENCE</scope>
</reference>
<dbReference type="InterPro" id="IPR001444">
    <property type="entry name" value="Flag_bb_rod_N"/>
</dbReference>
<dbReference type="Gene3D" id="2.60.98.20">
    <property type="entry name" value="Flagellar hook protein FlgE"/>
    <property type="match status" value="1"/>
</dbReference>
<feature type="domain" description="Flagellar hook protein FlgE D2" evidence="7">
    <location>
        <begin position="188"/>
        <end position="305"/>
    </location>
</feature>
<dbReference type="SUPFAM" id="SSF117143">
    <property type="entry name" value="Flagellar hook protein flgE"/>
    <property type="match status" value="1"/>
</dbReference>
<evidence type="ECO:0000256" key="2">
    <source>
        <dbReference type="ARBA" id="ARBA00009677"/>
    </source>
</evidence>
<evidence type="ECO:0000256" key="4">
    <source>
        <dbReference type="ARBA" id="ARBA00023143"/>
    </source>
</evidence>
<feature type="domain" description="Flagellar hook protein FlgE/F/G-like D1" evidence="8">
    <location>
        <begin position="96"/>
        <end position="147"/>
    </location>
</feature>
<dbReference type="Pfam" id="PF22692">
    <property type="entry name" value="LlgE_F_G_D1"/>
    <property type="match status" value="1"/>
</dbReference>
<dbReference type="InterPro" id="IPR037058">
    <property type="entry name" value="Falgellar_hook_FlgE_sf"/>
</dbReference>
<dbReference type="InterPro" id="IPR019776">
    <property type="entry name" value="Flagellar_basal_body_rod_CS"/>
</dbReference>